<evidence type="ECO:0000313" key="2">
    <source>
        <dbReference type="Proteomes" id="UP000789702"/>
    </source>
</evidence>
<sequence length="669" mass="77938">MSNTFNNMNSSVRNGAVNTVSNANDAVGSYVPFLSALNVLVREVNKIYESAECNKELCSIMSDRVALGEFAMKRILEKNNSEYYFQKYFLSFKKFENVLINIKDFTNKVSKLEGFRKFFNATEVKKNYEKLIKDFDTSMNDLQFNIANVDESQNQKVDESLRGVEETLEKLDKLDLVTQSVNIAKHSDNVTPQKIDPSELSELIIPNKQDHRVKKFYKGSEVTCKPTKNSEYLDHELAILGKLGQSPHILQFYGLSYVDNREVMVFDWAEYGTLKEHYNNYNIPWAKKIRIIRDLCRGFIFLRSVNIFHHDVRCKNVFVSHNLDPKLGNFGCARSVNKDSRNLKDIAADIVHWMAPEQIDKYKNGKYQENRYTFNSEMFSFGMLIWELCYEKIPYGGWNFKEVIDHVLSGKREELSHGISNNPVDEEINLEFIKIIREAWKHIPHERISITDLHQKLENLTETYSTFNDMSLNKKTSNADKMNTARIIKPVSPELEERSSYIPLEEGIRLHQSKDYKKAWQCFVQNAELGILKAKYWQGYYLYHEYDVVKKDIEKAKQLYKEAANGDHPDAQYRYAALLLSDLKKEENNKEKYCKEILHYFKLAANNNHVDAMYCMGDIYVRGKLQLQPNKELGLEYLRLAAKNNCQKAIDLLKELEKEDPMDVDGQLS</sequence>
<accession>A0ACA9K3A9</accession>
<proteinExistence type="predicted"/>
<gene>
    <name evidence="1" type="ORF">DHETER_LOCUS788</name>
</gene>
<evidence type="ECO:0000313" key="1">
    <source>
        <dbReference type="EMBL" id="CAG8450018.1"/>
    </source>
</evidence>
<name>A0ACA9K3A9_9GLOM</name>
<dbReference type="EMBL" id="CAJVPU010000426">
    <property type="protein sequence ID" value="CAG8450018.1"/>
    <property type="molecule type" value="Genomic_DNA"/>
</dbReference>
<keyword evidence="2" id="KW-1185">Reference proteome</keyword>
<reference evidence="1" key="1">
    <citation type="submission" date="2021-06" db="EMBL/GenBank/DDBJ databases">
        <authorList>
            <person name="Kallberg Y."/>
            <person name="Tangrot J."/>
            <person name="Rosling A."/>
        </authorList>
    </citation>
    <scope>NUCLEOTIDE SEQUENCE</scope>
    <source>
        <strain evidence="1">IL203A</strain>
    </source>
</reference>
<comment type="caution">
    <text evidence="1">The sequence shown here is derived from an EMBL/GenBank/DDBJ whole genome shotgun (WGS) entry which is preliminary data.</text>
</comment>
<protein>
    <submittedName>
        <fullName evidence="1">10162_t:CDS:1</fullName>
    </submittedName>
</protein>
<organism evidence="1 2">
    <name type="scientific">Dentiscutata heterogama</name>
    <dbReference type="NCBI Taxonomy" id="1316150"/>
    <lineage>
        <taxon>Eukaryota</taxon>
        <taxon>Fungi</taxon>
        <taxon>Fungi incertae sedis</taxon>
        <taxon>Mucoromycota</taxon>
        <taxon>Glomeromycotina</taxon>
        <taxon>Glomeromycetes</taxon>
        <taxon>Diversisporales</taxon>
        <taxon>Gigasporaceae</taxon>
        <taxon>Dentiscutata</taxon>
    </lineage>
</organism>
<dbReference type="Proteomes" id="UP000789702">
    <property type="component" value="Unassembled WGS sequence"/>
</dbReference>